<dbReference type="WBParaSite" id="TMUE_0000000703.1">
    <property type="protein sequence ID" value="TMUE_0000000703.1"/>
    <property type="gene ID" value="WBGene00296628"/>
</dbReference>
<accession>A0A5S6Q0F8</accession>
<dbReference type="InterPro" id="IPR036860">
    <property type="entry name" value="SH2_dom_sf"/>
</dbReference>
<evidence type="ECO:0000313" key="3">
    <source>
        <dbReference type="Proteomes" id="UP000046395"/>
    </source>
</evidence>
<proteinExistence type="predicted"/>
<evidence type="ECO:0000259" key="1">
    <source>
        <dbReference type="Pfam" id="PF23205"/>
    </source>
</evidence>
<feature type="domain" description="DUF7145" evidence="2">
    <location>
        <begin position="210"/>
        <end position="287"/>
    </location>
</feature>
<name>A0A5S6Q0F8_TRIMR</name>
<sequence>MIRCRVDATRRMYALHSRGNAVLKESPWNYVQASHKARTRDGYQSDDWCESFENVRPLFTDSHEARVPAKPYSLINLRSPLAFDHLPYYHGVNCPEMLYGLLKLKGDFLLCTNSITGDLHLLRSNVRSDISVFSFVIQYHKIKEVFFLNSNDCEQWFSNVEELIECYVQYRLPVDGVGIVSGNSRKPINEDLSLVNPVVCWDQVSHLYLEDVNSDHDLSYFYRAIPLENAQTLLTYSGDFLLLYNDNEKLFVLALWGDRFVQIDMEPSPGDGLYKLPTTNESEPKESLA</sequence>
<dbReference type="Proteomes" id="UP000046395">
    <property type="component" value="Unassembled WGS sequence"/>
</dbReference>
<dbReference type="SUPFAM" id="SSF55550">
    <property type="entry name" value="SH2 domain"/>
    <property type="match status" value="1"/>
</dbReference>
<dbReference type="Gene3D" id="3.30.505.10">
    <property type="entry name" value="SH2 domain"/>
    <property type="match status" value="1"/>
</dbReference>
<keyword evidence="3" id="KW-1185">Reference proteome</keyword>
<evidence type="ECO:0000313" key="4">
    <source>
        <dbReference type="WBParaSite" id="TMUE_0000000703.1"/>
    </source>
</evidence>
<dbReference type="InterPro" id="IPR055491">
    <property type="entry name" value="DUF7063"/>
</dbReference>
<protein>
    <submittedName>
        <fullName evidence="4">SH2 domain-containing protein</fullName>
    </submittedName>
</protein>
<dbReference type="InterPro" id="IPR055569">
    <property type="entry name" value="DUF7145"/>
</dbReference>
<organism evidence="3 4">
    <name type="scientific">Trichuris muris</name>
    <name type="common">Mouse whipworm</name>
    <dbReference type="NCBI Taxonomy" id="70415"/>
    <lineage>
        <taxon>Eukaryota</taxon>
        <taxon>Metazoa</taxon>
        <taxon>Ecdysozoa</taxon>
        <taxon>Nematoda</taxon>
        <taxon>Enoplea</taxon>
        <taxon>Dorylaimia</taxon>
        <taxon>Trichinellida</taxon>
        <taxon>Trichuridae</taxon>
        <taxon>Trichuris</taxon>
    </lineage>
</organism>
<dbReference type="Pfam" id="PF23638">
    <property type="entry name" value="DUF7145"/>
    <property type="match status" value="1"/>
</dbReference>
<feature type="domain" description="DUF7063" evidence="1">
    <location>
        <begin position="85"/>
        <end position="170"/>
    </location>
</feature>
<evidence type="ECO:0000259" key="2">
    <source>
        <dbReference type="Pfam" id="PF23638"/>
    </source>
</evidence>
<dbReference type="Pfam" id="PF23205">
    <property type="entry name" value="DUF7063"/>
    <property type="match status" value="1"/>
</dbReference>
<dbReference type="AlphaFoldDB" id="A0A5S6Q0F8"/>
<reference evidence="4" key="1">
    <citation type="submission" date="2019-12" db="UniProtKB">
        <authorList>
            <consortium name="WormBaseParasite"/>
        </authorList>
    </citation>
    <scope>IDENTIFICATION</scope>
</reference>